<dbReference type="Proteomes" id="UP001152649">
    <property type="component" value="Unassembled WGS sequence"/>
</dbReference>
<sequence length="97" mass="10486">MNLSPSLSRGLFSLQLCNHLSQGVCHATLALSSCPGHPARLLRSDNGECDELDTTSCQHGMNAPLIFPSLESNAKRAILSARAPLYRCDRKLSVSFS</sequence>
<name>A0A9W4NIN6_9EURO</name>
<proteinExistence type="predicted"/>
<keyword evidence="2" id="KW-1185">Reference proteome</keyword>
<reference evidence="1" key="1">
    <citation type="submission" date="2021-07" db="EMBL/GenBank/DDBJ databases">
        <authorList>
            <person name="Branca A.L. A."/>
        </authorList>
    </citation>
    <scope>NUCLEOTIDE SEQUENCE</scope>
</reference>
<comment type="caution">
    <text evidence="1">The sequence shown here is derived from an EMBL/GenBank/DDBJ whole genome shotgun (WGS) entry which is preliminary data.</text>
</comment>
<protein>
    <submittedName>
        <fullName evidence="1">Uncharacterized protein</fullName>
    </submittedName>
</protein>
<dbReference type="AlphaFoldDB" id="A0A9W4NIN6"/>
<evidence type="ECO:0000313" key="2">
    <source>
        <dbReference type="Proteomes" id="UP001152649"/>
    </source>
</evidence>
<gene>
    <name evidence="1" type="ORF">PSALAMII_LOCUS5983</name>
</gene>
<accession>A0A9W4NIN6</accession>
<dbReference type="EMBL" id="CAJVPG010000246">
    <property type="protein sequence ID" value="CAG8383450.1"/>
    <property type="molecule type" value="Genomic_DNA"/>
</dbReference>
<evidence type="ECO:0000313" key="1">
    <source>
        <dbReference type="EMBL" id="CAG8383450.1"/>
    </source>
</evidence>
<dbReference type="OrthoDB" id="10251048at2759"/>
<organism evidence="1 2">
    <name type="scientific">Penicillium salamii</name>
    <dbReference type="NCBI Taxonomy" id="1612424"/>
    <lineage>
        <taxon>Eukaryota</taxon>
        <taxon>Fungi</taxon>
        <taxon>Dikarya</taxon>
        <taxon>Ascomycota</taxon>
        <taxon>Pezizomycotina</taxon>
        <taxon>Eurotiomycetes</taxon>
        <taxon>Eurotiomycetidae</taxon>
        <taxon>Eurotiales</taxon>
        <taxon>Aspergillaceae</taxon>
        <taxon>Penicillium</taxon>
    </lineage>
</organism>